<dbReference type="RefSeq" id="WP_097193055.1">
    <property type="nucleotide sequence ID" value="NZ_OBQI01000001.1"/>
</dbReference>
<evidence type="ECO:0000313" key="2">
    <source>
        <dbReference type="EMBL" id="SOC46098.1"/>
    </source>
</evidence>
<gene>
    <name evidence="2" type="ORF">SAMN05660748_0044</name>
</gene>
<organism evidence="2 3">
    <name type="scientific">Blastococcus aggregatus</name>
    <dbReference type="NCBI Taxonomy" id="38502"/>
    <lineage>
        <taxon>Bacteria</taxon>
        <taxon>Bacillati</taxon>
        <taxon>Actinomycetota</taxon>
        <taxon>Actinomycetes</taxon>
        <taxon>Geodermatophilales</taxon>
        <taxon>Geodermatophilaceae</taxon>
        <taxon>Blastococcus</taxon>
    </lineage>
</organism>
<keyword evidence="3" id="KW-1185">Reference proteome</keyword>
<protein>
    <submittedName>
        <fullName evidence="2">Uncharacterized protein</fullName>
    </submittedName>
</protein>
<accession>A0A285UXL0</accession>
<dbReference type="EMBL" id="OBQI01000001">
    <property type="protein sequence ID" value="SOC46098.1"/>
    <property type="molecule type" value="Genomic_DNA"/>
</dbReference>
<evidence type="ECO:0000313" key="3">
    <source>
        <dbReference type="Proteomes" id="UP000219435"/>
    </source>
</evidence>
<evidence type="ECO:0000256" key="1">
    <source>
        <dbReference type="SAM" id="MobiDB-lite"/>
    </source>
</evidence>
<dbReference type="OrthoDB" id="5171109at2"/>
<name>A0A285UXL0_9ACTN</name>
<sequence length="437" mass="45786">MVTTLRQLLDDVTDRAGTRPPGATIEEVSGALAHLGRALTGLAVDGLTPGDSHRQRNAAALAAACTTAGRLWPHSGGPLTDLAGAAADLVGRDRAIMGRSHRWAATVEVAEVADHCARLGRWLLPETAAPELDVVRQWSATIERDAQADPPTAAASVVLERLVPLPGPPSGEAEVTVLDAAAGLLAALDRVQRADDLTLRDFRAAVAAAELTSRCAAVAAGMTGRDAGLLLVAGLAWQLAGRASMVFHDGPRGASGDRGGVVSSSQALVSALRNEVSAPADMGEQRGQKTSADVAAAVQEAANQIPVLADRLTLAVERWSRTGRLFANARDLPRMDVMPEDRIQAVIAGKHVRALGDDLAHIRQAVGRAADLSTGQADALNRAGIKPLAQRHQTDRRDRVAKVPGDAERLLSRAHAADRDSKGIRLLPAPRQIPPSR</sequence>
<feature type="compositionally biased region" description="Basic and acidic residues" evidence="1">
    <location>
        <begin position="392"/>
        <end position="423"/>
    </location>
</feature>
<feature type="region of interest" description="Disordered" evidence="1">
    <location>
        <begin position="388"/>
        <end position="437"/>
    </location>
</feature>
<proteinExistence type="predicted"/>
<dbReference type="Proteomes" id="UP000219435">
    <property type="component" value="Unassembled WGS sequence"/>
</dbReference>
<dbReference type="AlphaFoldDB" id="A0A285UXL0"/>
<reference evidence="3" key="1">
    <citation type="submission" date="2017-08" db="EMBL/GenBank/DDBJ databases">
        <authorList>
            <person name="Varghese N."/>
            <person name="Submissions S."/>
        </authorList>
    </citation>
    <scope>NUCLEOTIDE SEQUENCE [LARGE SCALE GENOMIC DNA]</scope>
    <source>
        <strain evidence="3">DSM 4725</strain>
    </source>
</reference>